<dbReference type="KEGG" id="gms:SOIL9_77710"/>
<evidence type="ECO:0000313" key="3">
    <source>
        <dbReference type="EMBL" id="VTS01672.1"/>
    </source>
</evidence>
<feature type="transmembrane region" description="Helical" evidence="2">
    <location>
        <begin position="76"/>
        <end position="97"/>
    </location>
</feature>
<keyword evidence="4" id="KW-1185">Reference proteome</keyword>
<proteinExistence type="predicted"/>
<protein>
    <recommendedName>
        <fullName evidence="5">DUF4352 domain-containing protein</fullName>
    </recommendedName>
</protein>
<organism evidence="3 4">
    <name type="scientific">Gemmata massiliana</name>
    <dbReference type="NCBI Taxonomy" id="1210884"/>
    <lineage>
        <taxon>Bacteria</taxon>
        <taxon>Pseudomonadati</taxon>
        <taxon>Planctomycetota</taxon>
        <taxon>Planctomycetia</taxon>
        <taxon>Gemmatales</taxon>
        <taxon>Gemmataceae</taxon>
        <taxon>Gemmata</taxon>
    </lineage>
</organism>
<dbReference type="EMBL" id="LR593886">
    <property type="protein sequence ID" value="VTS01672.1"/>
    <property type="molecule type" value="Genomic_DNA"/>
</dbReference>
<evidence type="ECO:0000313" key="4">
    <source>
        <dbReference type="Proteomes" id="UP000464178"/>
    </source>
</evidence>
<gene>
    <name evidence="3" type="ORF">SOIL9_77710</name>
</gene>
<evidence type="ECO:0000256" key="1">
    <source>
        <dbReference type="SAM" id="MobiDB-lite"/>
    </source>
</evidence>
<sequence length="272" mass="29594">MPVVICPRCSNSVTLPDPWTALGYTCPHCHNSVRLSPPRLAQARPRRERPPKPQDTALASRPTRGPFARMTTVEGLVAVTVVVLIAISGILLSRAGVGRMLNLRQQEASQSSGSADARVPPESPARLGDIQVRITKVTVGKIPVKALGMNAVSEDVLLAVTLELMNVNPTKKMEYQSWSGTGSFIDRGDVTLTDDFGNRYNRITFGLGTQPVGALKRTESIYPNAVLNDVVVFEVPIAQATHLSLELPAQNFGDKGSLRFRIPMDFVTRVQK</sequence>
<keyword evidence="2" id="KW-0812">Transmembrane</keyword>
<reference evidence="3 4" key="1">
    <citation type="submission" date="2019-05" db="EMBL/GenBank/DDBJ databases">
        <authorList>
            <consortium name="Science for Life Laboratories"/>
        </authorList>
    </citation>
    <scope>NUCLEOTIDE SEQUENCE [LARGE SCALE GENOMIC DNA]</scope>
    <source>
        <strain evidence="3">Soil9</strain>
    </source>
</reference>
<dbReference type="AlphaFoldDB" id="A0A6P2DLU6"/>
<evidence type="ECO:0000256" key="2">
    <source>
        <dbReference type="SAM" id="Phobius"/>
    </source>
</evidence>
<accession>A0A6P2DLU6</accession>
<keyword evidence="2" id="KW-1133">Transmembrane helix</keyword>
<evidence type="ECO:0008006" key="5">
    <source>
        <dbReference type="Google" id="ProtNLM"/>
    </source>
</evidence>
<keyword evidence="2" id="KW-0472">Membrane</keyword>
<feature type="region of interest" description="Disordered" evidence="1">
    <location>
        <begin position="37"/>
        <end position="65"/>
    </location>
</feature>
<dbReference type="Proteomes" id="UP000464178">
    <property type="component" value="Chromosome"/>
</dbReference>
<name>A0A6P2DLU6_9BACT</name>